<protein>
    <recommendedName>
        <fullName evidence="2">DUF6265 domain-containing protein</fullName>
    </recommendedName>
</protein>
<feature type="chain" id="PRO_5026045299" description="DUF6265 domain-containing protein" evidence="1">
    <location>
        <begin position="25"/>
        <end position="171"/>
    </location>
</feature>
<accession>A0A6G6GHS4</accession>
<sequence length="171" mass="19666">MKYFKLAFCLLCVLVFGCKNDHTADTPELQEETTTTFSSLNSLDWLIGEWVNETEEEFSKESWKRLNDSTLTGFSYTKVAQDTVFAETLKLQQIEQKVNLEVVAFGQNNDAPVNFTLVSGNRGTYTFENLAHDFPQRIIYTQPTPDVIHAWIEGEVDGVLKKIDFHFNRKK</sequence>
<dbReference type="RefSeq" id="WP_164678096.1">
    <property type="nucleotide sequence ID" value="NZ_CP049057.1"/>
</dbReference>
<keyword evidence="1" id="KW-0732">Signal</keyword>
<proteinExistence type="predicted"/>
<reference evidence="3 4" key="1">
    <citation type="submission" date="2020-02" db="EMBL/GenBank/DDBJ databases">
        <title>Complete genome sequence of Flavobacteriaceae bacterium.</title>
        <authorList>
            <person name="Kim S.-J."/>
            <person name="Kim Y.-S."/>
            <person name="Kim K.-H."/>
        </authorList>
    </citation>
    <scope>NUCLEOTIDE SEQUENCE [LARGE SCALE GENOMIC DNA]</scope>
    <source>
        <strain evidence="3 4">RR4-40</strain>
    </source>
</reference>
<organism evidence="3 4">
    <name type="scientific">Rasiella rasia</name>
    <dbReference type="NCBI Taxonomy" id="2744027"/>
    <lineage>
        <taxon>Bacteria</taxon>
        <taxon>Pseudomonadati</taxon>
        <taxon>Bacteroidota</taxon>
        <taxon>Flavobacteriia</taxon>
        <taxon>Flavobacteriales</taxon>
        <taxon>Flavobacteriaceae</taxon>
        <taxon>Rasiella</taxon>
    </lineage>
</organism>
<feature type="signal peptide" evidence="1">
    <location>
        <begin position="1"/>
        <end position="24"/>
    </location>
</feature>
<name>A0A6G6GHS4_9FLAO</name>
<evidence type="ECO:0000259" key="2">
    <source>
        <dbReference type="Pfam" id="PF19780"/>
    </source>
</evidence>
<dbReference type="InterPro" id="IPR046232">
    <property type="entry name" value="DUF6265"/>
</dbReference>
<feature type="domain" description="DUF6265" evidence="2">
    <location>
        <begin position="44"/>
        <end position="153"/>
    </location>
</feature>
<dbReference type="Proteomes" id="UP000505306">
    <property type="component" value="Chromosome"/>
</dbReference>
<gene>
    <name evidence="3" type="ORF">G5B37_00505</name>
</gene>
<dbReference type="PROSITE" id="PS51257">
    <property type="entry name" value="PROKAR_LIPOPROTEIN"/>
    <property type="match status" value="1"/>
</dbReference>
<evidence type="ECO:0000313" key="4">
    <source>
        <dbReference type="Proteomes" id="UP000505306"/>
    </source>
</evidence>
<evidence type="ECO:0000313" key="3">
    <source>
        <dbReference type="EMBL" id="QIE58098.1"/>
    </source>
</evidence>
<evidence type="ECO:0000256" key="1">
    <source>
        <dbReference type="SAM" id="SignalP"/>
    </source>
</evidence>
<dbReference type="Pfam" id="PF19780">
    <property type="entry name" value="DUF6265"/>
    <property type="match status" value="1"/>
</dbReference>
<dbReference type="KEGG" id="mgel:G5B37_00505"/>
<dbReference type="EMBL" id="CP049057">
    <property type="protein sequence ID" value="QIE58098.1"/>
    <property type="molecule type" value="Genomic_DNA"/>
</dbReference>
<keyword evidence="4" id="KW-1185">Reference proteome</keyword>
<dbReference type="AlphaFoldDB" id="A0A6G6GHS4"/>